<organism evidence="1 2">
    <name type="scientific">Marasmius oreades</name>
    <name type="common">fairy-ring Marasmius</name>
    <dbReference type="NCBI Taxonomy" id="181124"/>
    <lineage>
        <taxon>Eukaryota</taxon>
        <taxon>Fungi</taxon>
        <taxon>Dikarya</taxon>
        <taxon>Basidiomycota</taxon>
        <taxon>Agaricomycotina</taxon>
        <taxon>Agaricomycetes</taxon>
        <taxon>Agaricomycetidae</taxon>
        <taxon>Agaricales</taxon>
        <taxon>Marasmiineae</taxon>
        <taxon>Marasmiaceae</taxon>
        <taxon>Marasmius</taxon>
    </lineage>
</organism>
<evidence type="ECO:0000313" key="1">
    <source>
        <dbReference type="EMBL" id="KAG7100191.1"/>
    </source>
</evidence>
<name>A0A9P7V4H5_9AGAR</name>
<protein>
    <submittedName>
        <fullName evidence="1">Uncharacterized protein</fullName>
    </submittedName>
</protein>
<dbReference type="KEGG" id="more:E1B28_001968"/>
<gene>
    <name evidence="1" type="ORF">E1B28_001968</name>
</gene>
<reference evidence="1" key="1">
    <citation type="journal article" date="2021" name="Genome Biol. Evol.">
        <title>The assembled and annotated genome of the fairy-ring fungus Marasmius oreades.</title>
        <authorList>
            <person name="Hiltunen M."/>
            <person name="Ament-Velasquez S.L."/>
            <person name="Johannesson H."/>
        </authorList>
    </citation>
    <scope>NUCLEOTIDE SEQUENCE</scope>
    <source>
        <strain evidence="1">03SP1</strain>
    </source>
</reference>
<dbReference type="Proteomes" id="UP001049176">
    <property type="component" value="Chromosome 1"/>
</dbReference>
<evidence type="ECO:0000313" key="2">
    <source>
        <dbReference type="Proteomes" id="UP001049176"/>
    </source>
</evidence>
<dbReference type="AlphaFoldDB" id="A0A9P7V4H5"/>
<dbReference type="OrthoDB" id="3074173at2759"/>
<dbReference type="RefSeq" id="XP_043016661.1">
    <property type="nucleotide sequence ID" value="XM_043147947.1"/>
</dbReference>
<comment type="caution">
    <text evidence="1">The sequence shown here is derived from an EMBL/GenBank/DDBJ whole genome shotgun (WGS) entry which is preliminary data.</text>
</comment>
<accession>A0A9P7V4H5</accession>
<proteinExistence type="predicted"/>
<dbReference type="EMBL" id="CM032181">
    <property type="protein sequence ID" value="KAG7100191.1"/>
    <property type="molecule type" value="Genomic_DNA"/>
</dbReference>
<sequence>MATITSLADSDRNLYDAVQRRLKEITKNPYVPELRGIKLGDLADTALAIHEFRPIKKLRPLVVTSCETTYCAVVYAEDTLNVKANERMADETEDKLNNLKDTLNEIWRLGHRVASRGRISAAFMWCFGFRESRKIRRLHASLKDMIIYEFSPNELKSSTG</sequence>
<keyword evidence="2" id="KW-1185">Reference proteome</keyword>
<dbReference type="GeneID" id="66071044"/>